<protein>
    <recommendedName>
        <fullName evidence="1">Potassium-transporting ATPase potassium-binding subunit</fullName>
    </recommendedName>
    <alternativeName>
        <fullName evidence="1">ATP phosphohydrolase [potassium-transporting] A chain</fullName>
    </alternativeName>
    <alternativeName>
        <fullName evidence="1">Potassium-binding and translocating subunit A</fullName>
    </alternativeName>
    <alternativeName>
        <fullName evidence="1">Potassium-translocating ATPase A chain</fullName>
    </alternativeName>
</protein>
<reference evidence="2 3" key="1">
    <citation type="submission" date="2016-05" db="EMBL/GenBank/DDBJ databases">
        <authorList>
            <person name="Ramsay J.P."/>
        </authorList>
    </citation>
    <scope>NUCLEOTIDE SEQUENCE [LARGE SCALE GENOMIC DNA]</scope>
    <source>
        <strain evidence="2 3">NZP2042</strain>
    </source>
</reference>
<feature type="transmembrane region" description="Helical" evidence="1">
    <location>
        <begin position="529"/>
        <end position="551"/>
    </location>
</feature>
<keyword evidence="1" id="KW-1133">Transmembrane helix</keyword>
<sequence length="567" mass="59473">MTLNGWIQILVFCGIIALLTKPLGFYMHRVFNGDRTLLSPIFGPLERGLYRICGTSEREEQHWTSYAVALLLFNLAGFLVLYFLQRLQGSLPYNPAGMSAVDPALAFNTAASFVTNTNWQNYGGESTMSYLVQMAGLTVQNFVSAATGIAIAVALIRGFARASGKSIGNFWVDMTRCTLYLLLPLCIVLTLVYVWLGMPQTLGPYVDATTLEGAKQTIALGPVASQVAIKMLGTNGGGFFNANAAHPFENPDAISNLIQVVTIFALGAALTNVFGRMVGNQRQGWAILASMGVLFIVGVAVCYWAEAAGNPLVHALGIDGGNMEGKETRFGIALSALFAVVTTAASCGAVNAMHDSFTALGGMIPLINMQLGEVIVGGVGAGFYGILMFIVVAVFVAGLMVGRTPEYLGKKIEAKEVKMAMLAILCLPLAMLIFTAIAVVLPSAVASMANGGPHGFSEVLYAYTSAAANNGSAFGGLTGNTPWYNITIGIGMLMGRFLVIIPALAIAGALAAKKTVPASAGTFPTDGPLFVGLLVGVIVIVGGLTFFPALAVGPIVEHLAMIHGQTF</sequence>
<dbReference type="NCBIfam" id="TIGR00680">
    <property type="entry name" value="kdpA"/>
    <property type="match status" value="1"/>
</dbReference>
<dbReference type="PIRSF" id="PIRSF001294">
    <property type="entry name" value="K_ATPaseA"/>
    <property type="match status" value="1"/>
</dbReference>
<feature type="transmembrane region" description="Helical" evidence="1">
    <location>
        <begin position="285"/>
        <end position="306"/>
    </location>
</feature>
<dbReference type="HAMAP" id="MF_00275">
    <property type="entry name" value="KdpA"/>
    <property type="match status" value="1"/>
</dbReference>
<comment type="function">
    <text evidence="1">Part of the high-affinity ATP-driven potassium transport (or Kdp) system, which catalyzes the hydrolysis of ATP coupled with the electrogenic transport of potassium into the cytoplasm. This subunit binds the extracellular potassium ions and delivers the ions to the membrane domain of KdpB through an intramembrane tunnel.</text>
</comment>
<dbReference type="Pfam" id="PF03814">
    <property type="entry name" value="KdpA"/>
    <property type="match status" value="1"/>
</dbReference>
<dbReference type="InterPro" id="IPR004623">
    <property type="entry name" value="KdpA"/>
</dbReference>
<dbReference type="GO" id="GO:0008556">
    <property type="term" value="F:P-type potassium transmembrane transporter activity"/>
    <property type="evidence" value="ECO:0007669"/>
    <property type="project" value="InterPro"/>
</dbReference>
<dbReference type="EMBL" id="LYTK01000022">
    <property type="protein sequence ID" value="OBQ59860.1"/>
    <property type="molecule type" value="Genomic_DNA"/>
</dbReference>
<evidence type="ECO:0000313" key="3">
    <source>
        <dbReference type="Proteomes" id="UP000093737"/>
    </source>
</evidence>
<dbReference type="RefSeq" id="WP_056577691.1">
    <property type="nucleotide sequence ID" value="NZ_CP033334.1"/>
</dbReference>
<keyword evidence="1" id="KW-0812">Transmembrane</keyword>
<feature type="transmembrane region" description="Helical" evidence="1">
    <location>
        <begin position="130"/>
        <end position="156"/>
    </location>
</feature>
<keyword evidence="1" id="KW-0406">Ion transport</keyword>
<feature type="transmembrane region" description="Helical" evidence="1">
    <location>
        <begin position="330"/>
        <end position="350"/>
    </location>
</feature>
<keyword evidence="1" id="KW-0630">Potassium</keyword>
<organism evidence="2 3">
    <name type="scientific">Rhizobium loti</name>
    <name type="common">Mesorhizobium loti</name>
    <dbReference type="NCBI Taxonomy" id="381"/>
    <lineage>
        <taxon>Bacteria</taxon>
        <taxon>Pseudomonadati</taxon>
        <taxon>Pseudomonadota</taxon>
        <taxon>Alphaproteobacteria</taxon>
        <taxon>Hyphomicrobiales</taxon>
        <taxon>Phyllobacteriaceae</taxon>
        <taxon>Mesorhizobium</taxon>
    </lineage>
</organism>
<gene>
    <name evidence="1" type="primary">kdpA</name>
    <name evidence="2" type="ORF">A8145_24835</name>
</gene>
<dbReference type="GO" id="GO:0005886">
    <property type="term" value="C:plasma membrane"/>
    <property type="evidence" value="ECO:0007669"/>
    <property type="project" value="UniProtKB-SubCell"/>
</dbReference>
<feature type="transmembrane region" description="Helical" evidence="1">
    <location>
        <begin position="253"/>
        <end position="273"/>
    </location>
</feature>
<dbReference type="PANTHER" id="PTHR30607:SF2">
    <property type="entry name" value="POTASSIUM-TRANSPORTING ATPASE POTASSIUM-BINDING SUBUNIT"/>
    <property type="match status" value="1"/>
</dbReference>
<dbReference type="PANTHER" id="PTHR30607">
    <property type="entry name" value="POTASSIUM-TRANSPORTING ATPASE A CHAIN"/>
    <property type="match status" value="1"/>
</dbReference>
<accession>A0A6M7TWH5</accession>
<keyword evidence="1" id="KW-1003">Cell membrane</keyword>
<keyword evidence="1" id="KW-0633">Potassium transport</keyword>
<feature type="transmembrane region" description="Helical" evidence="1">
    <location>
        <begin position="66"/>
        <end position="84"/>
    </location>
</feature>
<comment type="subcellular location">
    <subcellularLocation>
        <location evidence="1">Cell membrane</location>
        <topology evidence="1">Multi-pass membrane protein</topology>
    </subcellularLocation>
</comment>
<keyword evidence="1" id="KW-0813">Transport</keyword>
<proteinExistence type="inferred from homology"/>
<feature type="transmembrane region" description="Helical" evidence="1">
    <location>
        <begin position="483"/>
        <end position="508"/>
    </location>
</feature>
<dbReference type="GO" id="GO:0030955">
    <property type="term" value="F:potassium ion binding"/>
    <property type="evidence" value="ECO:0007669"/>
    <property type="project" value="UniProtKB-UniRule"/>
</dbReference>
<comment type="similarity">
    <text evidence="1">Belongs to the KdpA family.</text>
</comment>
<comment type="caution">
    <text evidence="2">The sequence shown here is derived from an EMBL/GenBank/DDBJ whole genome shotgun (WGS) entry which is preliminary data.</text>
</comment>
<feature type="transmembrane region" description="Helical" evidence="1">
    <location>
        <begin position="422"/>
        <end position="445"/>
    </location>
</feature>
<comment type="subunit">
    <text evidence="1">The system is composed of three essential subunits: KdpA, KdpB and KdpC.</text>
</comment>
<dbReference type="AlphaFoldDB" id="A0A6M7TWH5"/>
<feature type="transmembrane region" description="Helical" evidence="1">
    <location>
        <begin position="382"/>
        <end position="401"/>
    </location>
</feature>
<keyword evidence="1" id="KW-0472">Membrane</keyword>
<feature type="transmembrane region" description="Helical" evidence="1">
    <location>
        <begin position="177"/>
        <end position="196"/>
    </location>
</feature>
<feature type="transmembrane region" description="Helical" evidence="1">
    <location>
        <begin position="6"/>
        <end position="26"/>
    </location>
</feature>
<dbReference type="Proteomes" id="UP000093737">
    <property type="component" value="Unassembled WGS sequence"/>
</dbReference>
<feature type="transmembrane region" description="Helical" evidence="1">
    <location>
        <begin position="357"/>
        <end position="376"/>
    </location>
</feature>
<evidence type="ECO:0000313" key="2">
    <source>
        <dbReference type="EMBL" id="OBQ59860.1"/>
    </source>
</evidence>
<evidence type="ECO:0000256" key="1">
    <source>
        <dbReference type="HAMAP-Rule" id="MF_00275"/>
    </source>
</evidence>
<name>A0A6M7TWH5_RHILI</name>